<dbReference type="EnsemblPlants" id="AVESA.00010b.r2.2CG0310560.1">
    <property type="protein sequence ID" value="AVESA.00010b.r2.2CG0310560.1.CDS"/>
    <property type="gene ID" value="AVESA.00010b.r2.2CG0310560"/>
</dbReference>
<proteinExistence type="predicted"/>
<reference evidence="1" key="1">
    <citation type="submission" date="2021-05" db="EMBL/GenBank/DDBJ databases">
        <authorList>
            <person name="Scholz U."/>
            <person name="Mascher M."/>
            <person name="Fiebig A."/>
        </authorList>
    </citation>
    <scope>NUCLEOTIDE SEQUENCE [LARGE SCALE GENOMIC DNA]</scope>
</reference>
<protein>
    <submittedName>
        <fullName evidence="1">Uncharacterized protein</fullName>
    </submittedName>
</protein>
<reference evidence="1" key="2">
    <citation type="submission" date="2025-09" db="UniProtKB">
        <authorList>
            <consortium name="EnsemblPlants"/>
        </authorList>
    </citation>
    <scope>IDENTIFICATION</scope>
</reference>
<keyword evidence="2" id="KW-1185">Reference proteome</keyword>
<name>A0ACD5URS9_AVESA</name>
<sequence length="401" mass="44278">MDASVVYSGETADKRSVPADHSSVSVVAAEDRTAHKLSGETADVKSSGPASHSHMSVSSVGEADDETAHHKLSSPPEHPRVTRLRHRRLMAFLLDQGFHDSYNGLMNKTRAYMSLDHLRGLVERGLWGDAVEYLDRYLPPPPPRSLHGEVLRRFLVIHHCFANAVAGMGDKNLPRHYLQVNNDRAVSHADLRLRSIALHILAIDHVRANMNWQRVRDRASIVVARLAHSAPELRCLIQLPATSIKPHHVLPIASGLWSRRRYVKKKQTGRTEAIIRALKSQRLTDPEIGSAEEAKELLADLLDETVRNGVQVTMNGLSSPLQPGGNEGTNQHVVEAGCDTNTARRDFDWRKNSRDESTIVKLERELKWQRLTGLFCEASPVVCGPGAVVNLGGKLSGVSSG</sequence>
<evidence type="ECO:0000313" key="2">
    <source>
        <dbReference type="Proteomes" id="UP001732700"/>
    </source>
</evidence>
<accession>A0ACD5URS9</accession>
<dbReference type="Proteomes" id="UP001732700">
    <property type="component" value="Chromosome 2C"/>
</dbReference>
<evidence type="ECO:0000313" key="1">
    <source>
        <dbReference type="EnsemblPlants" id="AVESA.00010b.r2.2CG0310560.1.CDS"/>
    </source>
</evidence>
<organism evidence="1 2">
    <name type="scientific">Avena sativa</name>
    <name type="common">Oat</name>
    <dbReference type="NCBI Taxonomy" id="4498"/>
    <lineage>
        <taxon>Eukaryota</taxon>
        <taxon>Viridiplantae</taxon>
        <taxon>Streptophyta</taxon>
        <taxon>Embryophyta</taxon>
        <taxon>Tracheophyta</taxon>
        <taxon>Spermatophyta</taxon>
        <taxon>Magnoliopsida</taxon>
        <taxon>Liliopsida</taxon>
        <taxon>Poales</taxon>
        <taxon>Poaceae</taxon>
        <taxon>BOP clade</taxon>
        <taxon>Pooideae</taxon>
        <taxon>Poodae</taxon>
        <taxon>Poeae</taxon>
        <taxon>Poeae Chloroplast Group 1 (Aveneae type)</taxon>
        <taxon>Aveninae</taxon>
        <taxon>Avena</taxon>
    </lineage>
</organism>